<reference evidence="3" key="2">
    <citation type="submission" date="2025-08" db="UniProtKB">
        <authorList>
            <consortium name="RefSeq"/>
        </authorList>
    </citation>
    <scope>IDENTIFICATION</scope>
</reference>
<accession>A0A1S3IJG2</accession>
<keyword evidence="2" id="KW-1185">Reference proteome</keyword>
<dbReference type="Proteomes" id="UP000085678">
    <property type="component" value="Unplaced"/>
</dbReference>
<dbReference type="KEGG" id="lak:106164886"/>
<feature type="chain" id="PRO_5010208184" evidence="1">
    <location>
        <begin position="19"/>
        <end position="573"/>
    </location>
</feature>
<evidence type="ECO:0000313" key="2">
    <source>
        <dbReference type="Proteomes" id="UP000085678"/>
    </source>
</evidence>
<dbReference type="AlphaFoldDB" id="A0A1S3IJG2"/>
<name>A0A1S3IJG2_LINAN</name>
<protein>
    <submittedName>
        <fullName evidence="3">Uncharacterized protein LOC106164886</fullName>
    </submittedName>
</protein>
<organism evidence="2 3">
    <name type="scientific">Lingula anatina</name>
    <name type="common">Brachiopod</name>
    <name type="synonym">Lingula unguis</name>
    <dbReference type="NCBI Taxonomy" id="7574"/>
    <lineage>
        <taxon>Eukaryota</taxon>
        <taxon>Metazoa</taxon>
        <taxon>Spiralia</taxon>
        <taxon>Lophotrochozoa</taxon>
        <taxon>Brachiopoda</taxon>
        <taxon>Linguliformea</taxon>
        <taxon>Lingulata</taxon>
        <taxon>Lingulida</taxon>
        <taxon>Linguloidea</taxon>
        <taxon>Lingulidae</taxon>
        <taxon>Lingula</taxon>
    </lineage>
</organism>
<proteinExistence type="predicted"/>
<gene>
    <name evidence="3" type="primary">LOC106164886</name>
</gene>
<dbReference type="RefSeq" id="XP_013398380.1">
    <property type="nucleotide sequence ID" value="XM_013542926.1"/>
</dbReference>
<keyword evidence="1" id="KW-0732">Signal</keyword>
<dbReference type="InParanoid" id="A0A1S3IJG2"/>
<dbReference type="OrthoDB" id="6059742at2759"/>
<dbReference type="STRING" id="7574.A0A1S3IJG2"/>
<dbReference type="GeneID" id="106164886"/>
<reference evidence="3" key="1">
    <citation type="journal article" date="2015" name="Nat. Commun.">
        <title>The Lingula genome provides insights into brachiopod evolution and the origin of phosphate biomineralization.</title>
        <authorList>
            <person name="Luo Y.J."/>
            <person name="Takeuchi T."/>
            <person name="Koyanagi R."/>
            <person name="Yamada L."/>
            <person name="Kanda M."/>
            <person name="Khalturina M."/>
            <person name="Fujie M."/>
            <person name="Yamasaki S.I."/>
            <person name="Endo K."/>
            <person name="Satoh N."/>
        </authorList>
    </citation>
    <scope>NUCLEOTIDE SEQUENCE</scope>
</reference>
<evidence type="ECO:0000256" key="1">
    <source>
        <dbReference type="SAM" id="SignalP"/>
    </source>
</evidence>
<feature type="signal peptide" evidence="1">
    <location>
        <begin position="1"/>
        <end position="18"/>
    </location>
</feature>
<evidence type="ECO:0000313" key="3">
    <source>
        <dbReference type="RefSeq" id="XP_013398380.1"/>
    </source>
</evidence>
<sequence length="573" mass="64774">MEVLLALLVVNLGGLALAEKRAVTTPTVCEEKLKTLTQKVDILLRQLQLQQMFIAERTRTDGGSGIKQARWGAIGTRPYHTSSHNMNWIAGGIFPHSQARDYFVTSGTSAVLNGVEFRMAGQGLMMYRPGQTFKSPRRRLPLPAVPPQVLAKKTVPEQVAEMKEWFKAWRDQNYKVRDYRKYFKPVLCYLEGKWLKSQGDDKLPFSQSFLSNEERARYQAYSGAIPLERHAFKPTSIVDFENGKPVFATWDYRILCHPVNQDIPTSTFRLVDDLSIRTPRRWTMDQLSRQMLANFQLNPLNRPWKENSEFADSDYEFLDQLMSQVPGPNNYDGKLYDDAFSKPTHPFTATTDKAAKLNTAFYHRWSKISQTGTGSLKARHRGFSDNTVFMAQTSQPSVAGMKVEECNFVGGKKVCKSYEQRWSYAIPLFITYITPLSSWNPYGLTIHTKLGYNDRTVFTGGRNGGFTTAKAYNGTSYNFYYTIPTEFFGSPQRGAAAPKGVLDPNGGLRKVSTGGLHSILPNIPGVGALRQTYPIFPIHGEGSTAWKEYEALADLVLKRKTHANMFLEPLQNI</sequence>